<keyword evidence="2" id="KW-1185">Reference proteome</keyword>
<accession>A0A364JSP9</accession>
<proteinExistence type="predicted"/>
<reference evidence="1 2" key="1">
    <citation type="submission" date="2018-06" db="EMBL/GenBank/DDBJ databases">
        <title>Genomic Encyclopedia of Type Strains, Phase IV (KMG-IV): sequencing the most valuable type-strain genomes for metagenomic binning, comparative biology and taxonomic classification.</title>
        <authorList>
            <person name="Goeker M."/>
        </authorList>
    </citation>
    <scope>NUCLEOTIDE SEQUENCE [LARGE SCALE GENOMIC DNA]</scope>
    <source>
        <strain evidence="1 2">DSM 26720</strain>
    </source>
</reference>
<gene>
    <name evidence="1" type="ORF">C7374_11419</name>
</gene>
<dbReference type="RefSeq" id="WP_111576061.1">
    <property type="nucleotide sequence ID" value="NZ_JBHEEY010000025.1"/>
</dbReference>
<evidence type="ECO:0000313" key="2">
    <source>
        <dbReference type="Proteomes" id="UP000249453"/>
    </source>
</evidence>
<comment type="caution">
    <text evidence="1">The sequence shown here is derived from an EMBL/GenBank/DDBJ whole genome shotgun (WGS) entry which is preliminary data.</text>
</comment>
<organism evidence="1 2">
    <name type="scientific">Falsochrobactrum ovis</name>
    <dbReference type="NCBI Taxonomy" id="1293442"/>
    <lineage>
        <taxon>Bacteria</taxon>
        <taxon>Pseudomonadati</taxon>
        <taxon>Pseudomonadota</taxon>
        <taxon>Alphaproteobacteria</taxon>
        <taxon>Hyphomicrobiales</taxon>
        <taxon>Brucellaceae</taxon>
        <taxon>Falsochrobactrum</taxon>
    </lineage>
</organism>
<sequence>MTALYVVQSFTEGRWGVIPDTPIEVQDYEQAERLVCRLARTKPAVIAVEKWMGGVEIIAAIGRVPESVFEEAANTGC</sequence>
<name>A0A364JSP9_9HYPH</name>
<dbReference type="EMBL" id="QLMK01000014">
    <property type="protein sequence ID" value="RAK26334.1"/>
    <property type="molecule type" value="Genomic_DNA"/>
</dbReference>
<dbReference type="AlphaFoldDB" id="A0A364JSP9"/>
<dbReference type="OrthoDB" id="7220707at2"/>
<protein>
    <submittedName>
        <fullName evidence="1">Uncharacterized protein</fullName>
    </submittedName>
</protein>
<dbReference type="Proteomes" id="UP000249453">
    <property type="component" value="Unassembled WGS sequence"/>
</dbReference>
<evidence type="ECO:0000313" key="1">
    <source>
        <dbReference type="EMBL" id="RAK26334.1"/>
    </source>
</evidence>